<evidence type="ECO:0000256" key="7">
    <source>
        <dbReference type="ARBA" id="ARBA00022723"/>
    </source>
</evidence>
<gene>
    <name evidence="15" type="primary">cybB</name>
    <name evidence="15" type="ordered locus">AMF_173</name>
</gene>
<evidence type="ECO:0000256" key="6">
    <source>
        <dbReference type="ARBA" id="ARBA00022692"/>
    </source>
</evidence>
<dbReference type="AlphaFoldDB" id="B9KHU2"/>
<dbReference type="GO" id="GO:0009055">
    <property type="term" value="F:electron transfer activity"/>
    <property type="evidence" value="ECO:0007669"/>
    <property type="project" value="InterPro"/>
</dbReference>
<dbReference type="GO" id="GO:0046872">
    <property type="term" value="F:metal ion binding"/>
    <property type="evidence" value="ECO:0007669"/>
    <property type="project" value="UniProtKB-KW"/>
</dbReference>
<dbReference type="Gene3D" id="1.20.950.20">
    <property type="entry name" value="Transmembrane di-heme cytochromes, Chain C"/>
    <property type="match status" value="1"/>
</dbReference>
<feature type="transmembrane region" description="Helical" evidence="13">
    <location>
        <begin position="42"/>
        <end position="64"/>
    </location>
</feature>
<protein>
    <submittedName>
        <fullName evidence="15">Cytochrome b561 (CybB/yceJ)</fullName>
    </submittedName>
</protein>
<feature type="domain" description="Cytochrome b561 bacterial/Ni-hydrogenase" evidence="14">
    <location>
        <begin position="35"/>
        <end position="205"/>
    </location>
</feature>
<evidence type="ECO:0000256" key="12">
    <source>
        <dbReference type="ARBA" id="ARBA00037975"/>
    </source>
</evidence>
<evidence type="ECO:0000256" key="2">
    <source>
        <dbReference type="ARBA" id="ARBA00004651"/>
    </source>
</evidence>
<dbReference type="Proteomes" id="UP000007307">
    <property type="component" value="Chromosome"/>
</dbReference>
<evidence type="ECO:0000256" key="8">
    <source>
        <dbReference type="ARBA" id="ARBA00022982"/>
    </source>
</evidence>
<evidence type="ECO:0000256" key="1">
    <source>
        <dbReference type="ARBA" id="ARBA00001970"/>
    </source>
</evidence>
<dbReference type="KEGG" id="amf:AMF_173"/>
<dbReference type="eggNOG" id="COG3038">
    <property type="taxonomic scope" value="Bacteria"/>
</dbReference>
<evidence type="ECO:0000256" key="11">
    <source>
        <dbReference type="ARBA" id="ARBA00023136"/>
    </source>
</evidence>
<keyword evidence="9 13" id="KW-1133">Transmembrane helix</keyword>
<sequence>MAQTIAQIFVAARAISWYTRAVFSRVQGLSMAGDRFSLPVRVLHWVMALGIIGILTLGFLMVYAPPAEESTKKLMYMVHKACGMVALALLGVRVVFRLLCTTPPYPEGISKTSIVLAKATHFVLYLLMLCIPVSGYVMSSAAGRPVYMVYFSIPAIVPKDESVSAFFASVHEVAVFTLIFVVILHVLGAIKHIIFDKEDVFKRII</sequence>
<reference evidence="15 16" key="1">
    <citation type="journal article" date="2009" name="BMC Genomics">
        <title>Conservation in the face of diversity: multistrain analysis of an intracellular bacterium.</title>
        <authorList>
            <person name="Dark M.J."/>
            <person name="Herndon D.R."/>
            <person name="Kappmeyer L.S."/>
            <person name="Gonzales M.P."/>
            <person name="Nordeen E."/>
            <person name="Palmer G.H."/>
            <person name="Knowles D.P. Jr."/>
            <person name="Brayton K.A."/>
        </authorList>
    </citation>
    <scope>NUCLEOTIDE SEQUENCE [LARGE SCALE GENOMIC DNA]</scope>
    <source>
        <strain evidence="15 16">Florida</strain>
    </source>
</reference>
<dbReference type="PANTHER" id="PTHR30529:SF1">
    <property type="entry name" value="CYTOCHROME B561 HOMOLOG 2"/>
    <property type="match status" value="1"/>
</dbReference>
<dbReference type="GO" id="GO:0020037">
    <property type="term" value="F:heme binding"/>
    <property type="evidence" value="ECO:0007669"/>
    <property type="project" value="TreeGrafter"/>
</dbReference>
<dbReference type="Pfam" id="PF01292">
    <property type="entry name" value="Ni_hydr_CYTB"/>
    <property type="match status" value="1"/>
</dbReference>
<feature type="transmembrane region" description="Helical" evidence="13">
    <location>
        <begin position="121"/>
        <end position="143"/>
    </location>
</feature>
<evidence type="ECO:0000313" key="15">
    <source>
        <dbReference type="EMBL" id="ACM49054.1"/>
    </source>
</evidence>
<keyword evidence="5" id="KW-0349">Heme</keyword>
<feature type="transmembrane region" description="Helical" evidence="13">
    <location>
        <begin position="163"/>
        <end position="187"/>
    </location>
</feature>
<evidence type="ECO:0000313" key="16">
    <source>
        <dbReference type="Proteomes" id="UP000007307"/>
    </source>
</evidence>
<evidence type="ECO:0000256" key="3">
    <source>
        <dbReference type="ARBA" id="ARBA00022448"/>
    </source>
</evidence>
<keyword evidence="8" id="KW-0249">Electron transport</keyword>
<evidence type="ECO:0000256" key="5">
    <source>
        <dbReference type="ARBA" id="ARBA00022617"/>
    </source>
</evidence>
<evidence type="ECO:0000256" key="9">
    <source>
        <dbReference type="ARBA" id="ARBA00022989"/>
    </source>
</evidence>
<comment type="similarity">
    <text evidence="12">Belongs to the cytochrome b561 family.</text>
</comment>
<name>B9KHU2_ANAMF</name>
<accession>B9KHU2</accession>
<keyword evidence="3" id="KW-0813">Transport</keyword>
<dbReference type="PANTHER" id="PTHR30529">
    <property type="entry name" value="CYTOCHROME B561"/>
    <property type="match status" value="1"/>
</dbReference>
<keyword evidence="7" id="KW-0479">Metal-binding</keyword>
<dbReference type="GO" id="GO:0022904">
    <property type="term" value="P:respiratory electron transport chain"/>
    <property type="evidence" value="ECO:0007669"/>
    <property type="project" value="InterPro"/>
</dbReference>
<keyword evidence="10" id="KW-0408">Iron</keyword>
<feature type="transmembrane region" description="Helical" evidence="13">
    <location>
        <begin position="76"/>
        <end position="100"/>
    </location>
</feature>
<keyword evidence="4" id="KW-1003">Cell membrane</keyword>
<keyword evidence="6 13" id="KW-0812">Transmembrane</keyword>
<dbReference type="STRING" id="320483.AMF_173"/>
<evidence type="ECO:0000256" key="10">
    <source>
        <dbReference type="ARBA" id="ARBA00023004"/>
    </source>
</evidence>
<organism evidence="15 16">
    <name type="scientific">Anaplasma marginale (strain Florida)</name>
    <dbReference type="NCBI Taxonomy" id="320483"/>
    <lineage>
        <taxon>Bacteria</taxon>
        <taxon>Pseudomonadati</taxon>
        <taxon>Pseudomonadota</taxon>
        <taxon>Alphaproteobacteria</taxon>
        <taxon>Rickettsiales</taxon>
        <taxon>Anaplasmataceae</taxon>
        <taxon>Anaplasma</taxon>
    </lineage>
</organism>
<evidence type="ECO:0000256" key="13">
    <source>
        <dbReference type="SAM" id="Phobius"/>
    </source>
</evidence>
<comment type="subcellular location">
    <subcellularLocation>
        <location evidence="2">Cell membrane</location>
        <topology evidence="2">Multi-pass membrane protein</topology>
    </subcellularLocation>
</comment>
<keyword evidence="11 13" id="KW-0472">Membrane</keyword>
<evidence type="ECO:0000256" key="4">
    <source>
        <dbReference type="ARBA" id="ARBA00022475"/>
    </source>
</evidence>
<dbReference type="EMBL" id="CP001079">
    <property type="protein sequence ID" value="ACM49054.1"/>
    <property type="molecule type" value="Genomic_DNA"/>
</dbReference>
<dbReference type="InterPro" id="IPR011577">
    <property type="entry name" value="Cyt_b561_bac/Ni-Hgenase"/>
</dbReference>
<evidence type="ECO:0000259" key="14">
    <source>
        <dbReference type="Pfam" id="PF01292"/>
    </source>
</evidence>
<dbReference type="InterPro" id="IPR016174">
    <property type="entry name" value="Di-haem_cyt_TM"/>
</dbReference>
<proteinExistence type="inferred from homology"/>
<comment type="cofactor">
    <cofactor evidence="1">
        <name>heme b</name>
        <dbReference type="ChEBI" id="CHEBI:60344"/>
    </cofactor>
</comment>
<dbReference type="HOGENOM" id="CLU_095321_4_0_5"/>
<keyword evidence="16" id="KW-1185">Reference proteome</keyword>
<dbReference type="SUPFAM" id="SSF81342">
    <property type="entry name" value="Transmembrane di-heme cytochromes"/>
    <property type="match status" value="1"/>
</dbReference>
<dbReference type="InterPro" id="IPR052168">
    <property type="entry name" value="Cytochrome_b561_oxidase"/>
</dbReference>
<dbReference type="GO" id="GO:0005886">
    <property type="term" value="C:plasma membrane"/>
    <property type="evidence" value="ECO:0007669"/>
    <property type="project" value="UniProtKB-SubCell"/>
</dbReference>